<gene>
    <name evidence="2" type="ORF">BN11_50015</name>
</gene>
<evidence type="ECO:0008006" key="4">
    <source>
        <dbReference type="Google" id="ProtNLM"/>
    </source>
</evidence>
<comment type="caution">
    <text evidence="2">The sequence shown here is derived from an EMBL/GenBank/DDBJ whole genome shotgun (WGS) entry which is preliminary data.</text>
</comment>
<dbReference type="STRING" id="1193182.BN11_50015"/>
<feature type="region of interest" description="Disordered" evidence="1">
    <location>
        <begin position="760"/>
        <end position="828"/>
    </location>
</feature>
<dbReference type="Proteomes" id="UP000035763">
    <property type="component" value="Unassembled WGS sequence"/>
</dbReference>
<evidence type="ECO:0000313" key="2">
    <source>
        <dbReference type="EMBL" id="CCH74994.1"/>
    </source>
</evidence>
<keyword evidence="3" id="KW-1185">Reference proteome</keyword>
<organism evidence="2 3">
    <name type="scientific">Nostocoides australiense Ben110</name>
    <dbReference type="NCBI Taxonomy" id="1193182"/>
    <lineage>
        <taxon>Bacteria</taxon>
        <taxon>Bacillati</taxon>
        <taxon>Actinomycetota</taxon>
        <taxon>Actinomycetes</taxon>
        <taxon>Micrococcales</taxon>
        <taxon>Intrasporangiaceae</taxon>
        <taxon>Nostocoides</taxon>
    </lineage>
</organism>
<dbReference type="AlphaFoldDB" id="W6K4G9"/>
<proteinExistence type="predicted"/>
<accession>W6K4G9</accession>
<dbReference type="InterPro" id="IPR011990">
    <property type="entry name" value="TPR-like_helical_dom_sf"/>
</dbReference>
<dbReference type="EMBL" id="CAJA01000445">
    <property type="protein sequence ID" value="CCH74994.1"/>
    <property type="molecule type" value="Genomic_DNA"/>
</dbReference>
<sequence>MNRLLVIAAAGYGKSRAVPRWLPPSGSSVPIVQEDVHDLTDNQVAAFASRLRSADSGIPHVLTSRVPLPSEILDALGSDLVERGPADLALSPHDVATVLRGDYGVTDPAAAVRVHEITCGWPRLVHFAADVLARDPAADVLAAMVAPDAPAARWLRREVVTSLPPHLADTLARMQVLGPLTGGLWDALAPQVCAHPPPDGLSWLVRVGLVVPTVRARLATSADQQVVPVVAPVLAEPPPAELGPDVWTRAADWYAAHDYPFAAARARVMAHDVEAAITLMAREGTRMVAHGDAAAIVALADRRPDLFVSTGARGTLGEALHATGQTDRAHAAYRPVVAAAEATTWDARTARRLAILANSEGELTQALGILDRVPRDRVGDDVEAAIWHTVRANLTSLIGYPDDARAEAERALEIAAHRHDPFGLAHAHQAMAKISTGVRKETHLTKAAAAARASGDVFDLARILGNQGFALLAGARYGEAVPVCRDALAAADLARRTGAQSVAALHNLAEALARVGEVEEARWQLQRAVARCRADIPGQVGIGMLGLGDLHRDLGQREQARAAYEAAIVAARGSRERQVLVQALAGLARVLLAADLEAARSAVREALAAGQGSERVPAQIADGWVQLTAGDPDGATEAAARAITQARADAAVDLLADALELAGAAHAALGHIPEAHACYDQAWSIWRDGGAGPSADRLDVLRFRLPGADATARSLAREAAARLRHRGRFMAGRSMPTSTPAGSSYVSWVVSACGSTGPRCPCRPGAPGRPAPSSSCSRPGADGRSAVVSSARRSGPTTTPPAPVTGSRCCSRPSEASSIRAGPPHRIT</sequence>
<reference evidence="2 3" key="1">
    <citation type="journal article" date="2013" name="ISME J.">
        <title>A metabolic model for members of the genus Tetrasphaera involved in enhanced biological phosphorus removal.</title>
        <authorList>
            <person name="Kristiansen R."/>
            <person name="Nguyen H.T.T."/>
            <person name="Saunders A.M."/>
            <person name="Nielsen J.L."/>
            <person name="Wimmer R."/>
            <person name="Le V.Q."/>
            <person name="McIlroy S.J."/>
            <person name="Petrovski S."/>
            <person name="Seviour R.J."/>
            <person name="Calteau A."/>
            <person name="Nielsen K.L."/>
            <person name="Nielsen P.H."/>
        </authorList>
    </citation>
    <scope>NUCLEOTIDE SEQUENCE [LARGE SCALE GENOMIC DNA]</scope>
    <source>
        <strain evidence="2 3">Ben110</strain>
    </source>
</reference>
<protein>
    <recommendedName>
        <fullName evidence="4">Tetratricopeptide repeat protein</fullName>
    </recommendedName>
</protein>
<dbReference type="InterPro" id="IPR019734">
    <property type="entry name" value="TPR_rpt"/>
</dbReference>
<dbReference type="SUPFAM" id="SSF48452">
    <property type="entry name" value="TPR-like"/>
    <property type="match status" value="2"/>
</dbReference>
<name>W6K4G9_9MICO</name>
<evidence type="ECO:0000256" key="1">
    <source>
        <dbReference type="SAM" id="MobiDB-lite"/>
    </source>
</evidence>
<feature type="compositionally biased region" description="Low complexity" evidence="1">
    <location>
        <begin position="760"/>
        <end position="797"/>
    </location>
</feature>
<dbReference type="Gene3D" id="1.25.40.10">
    <property type="entry name" value="Tetratricopeptide repeat domain"/>
    <property type="match status" value="3"/>
</dbReference>
<dbReference type="SMART" id="SM00028">
    <property type="entry name" value="TPR"/>
    <property type="match status" value="5"/>
</dbReference>
<evidence type="ECO:0000313" key="3">
    <source>
        <dbReference type="Proteomes" id="UP000035763"/>
    </source>
</evidence>